<dbReference type="Gene3D" id="3.30.420.40">
    <property type="match status" value="2"/>
</dbReference>
<name>A0ABW4VNV9_9BACT</name>
<dbReference type="Proteomes" id="UP001597361">
    <property type="component" value="Unassembled WGS sequence"/>
</dbReference>
<dbReference type="NCBIfam" id="TIGR03725">
    <property type="entry name" value="T6A_YeaZ"/>
    <property type="match status" value="1"/>
</dbReference>
<accession>A0ABW4VNV9</accession>
<evidence type="ECO:0000259" key="1">
    <source>
        <dbReference type="Pfam" id="PF00814"/>
    </source>
</evidence>
<dbReference type="PANTHER" id="PTHR11735:SF11">
    <property type="entry name" value="TRNA THREONYLCARBAMOYLADENOSINE BIOSYNTHESIS PROTEIN TSAB"/>
    <property type="match status" value="1"/>
</dbReference>
<feature type="domain" description="Gcp-like" evidence="1">
    <location>
        <begin position="35"/>
        <end position="153"/>
    </location>
</feature>
<dbReference type="CDD" id="cd24032">
    <property type="entry name" value="ASKHA_NBD_TsaB"/>
    <property type="match status" value="1"/>
</dbReference>
<proteinExistence type="predicted"/>
<dbReference type="RefSeq" id="WP_376886060.1">
    <property type="nucleotide sequence ID" value="NZ_JBHUHR010000028.1"/>
</dbReference>
<dbReference type="InterPro" id="IPR043129">
    <property type="entry name" value="ATPase_NBD"/>
</dbReference>
<dbReference type="SUPFAM" id="SSF53067">
    <property type="entry name" value="Actin-like ATPase domain"/>
    <property type="match status" value="2"/>
</dbReference>
<comment type="caution">
    <text evidence="2">The sequence shown here is derived from an EMBL/GenBank/DDBJ whole genome shotgun (WGS) entry which is preliminary data.</text>
</comment>
<dbReference type="Pfam" id="PF00814">
    <property type="entry name" value="TsaD"/>
    <property type="match status" value="1"/>
</dbReference>
<dbReference type="InterPro" id="IPR000905">
    <property type="entry name" value="Gcp-like_dom"/>
</dbReference>
<dbReference type="InterPro" id="IPR022496">
    <property type="entry name" value="T6A_TsaB"/>
</dbReference>
<gene>
    <name evidence="2" type="primary">tsaB</name>
    <name evidence="2" type="ORF">ACFSKL_10540</name>
</gene>
<reference evidence="3" key="1">
    <citation type="journal article" date="2019" name="Int. J. Syst. Evol. Microbiol.">
        <title>The Global Catalogue of Microorganisms (GCM) 10K type strain sequencing project: providing services to taxonomists for standard genome sequencing and annotation.</title>
        <authorList>
            <consortium name="The Broad Institute Genomics Platform"/>
            <consortium name="The Broad Institute Genome Sequencing Center for Infectious Disease"/>
            <person name="Wu L."/>
            <person name="Ma J."/>
        </authorList>
    </citation>
    <scope>NUCLEOTIDE SEQUENCE [LARGE SCALE GENOMIC DNA]</scope>
    <source>
        <strain evidence="3">CGMCC 1.15180</strain>
    </source>
</reference>
<dbReference type="EC" id="2.3.1.234" evidence="2"/>
<keyword evidence="2" id="KW-0012">Acyltransferase</keyword>
<evidence type="ECO:0000313" key="3">
    <source>
        <dbReference type="Proteomes" id="UP001597361"/>
    </source>
</evidence>
<keyword evidence="3" id="KW-1185">Reference proteome</keyword>
<protein>
    <submittedName>
        <fullName evidence="2">tRNA (Adenosine(37)-N6)-threonylcarbamoyltransferase complex dimerization subunit type 1 TsaB</fullName>
        <ecNumber evidence="2">2.3.1.234</ecNumber>
    </submittedName>
</protein>
<keyword evidence="2" id="KW-0808">Transferase</keyword>
<dbReference type="EMBL" id="JBHUHR010000028">
    <property type="protein sequence ID" value="MFD2035232.1"/>
    <property type="molecule type" value="Genomic_DNA"/>
</dbReference>
<sequence length="229" mass="25033">MALILSIETATQVCSVSIHRDGMLLGVTELYLENVHSQKLLGLISDLFGQLGLVRKDLAAVAVSSGPGSYTGLRIGVSVAKGFAYALDIPLVGIGTLHGLAAQAIHLCREGDFVIPMIDARRMEVYAGVFDSQGNAIKAPEPTVLDLNPYLAYLNEGEVYFLGDGLAKATEVLDHQNSRFLPFCNTSRSLGELAYQKFLKGEFEDLAYFEPNYLKEFRVLQSKKNPFLV</sequence>
<organism evidence="2 3">
    <name type="scientific">Belliella marina</name>
    <dbReference type="NCBI Taxonomy" id="1644146"/>
    <lineage>
        <taxon>Bacteria</taxon>
        <taxon>Pseudomonadati</taxon>
        <taxon>Bacteroidota</taxon>
        <taxon>Cytophagia</taxon>
        <taxon>Cytophagales</taxon>
        <taxon>Cyclobacteriaceae</taxon>
        <taxon>Belliella</taxon>
    </lineage>
</organism>
<evidence type="ECO:0000313" key="2">
    <source>
        <dbReference type="EMBL" id="MFD2035232.1"/>
    </source>
</evidence>
<dbReference type="PANTHER" id="PTHR11735">
    <property type="entry name" value="TRNA N6-ADENOSINE THREONYLCARBAMOYLTRANSFERASE"/>
    <property type="match status" value="1"/>
</dbReference>
<dbReference type="GO" id="GO:0061711">
    <property type="term" value="F:tRNA N(6)-L-threonylcarbamoyladenine synthase activity"/>
    <property type="evidence" value="ECO:0007669"/>
    <property type="project" value="UniProtKB-EC"/>
</dbReference>